<dbReference type="Proteomes" id="UP000578112">
    <property type="component" value="Unassembled WGS sequence"/>
</dbReference>
<keyword evidence="6" id="KW-1185">Reference proteome</keyword>
<reference evidence="5 6" key="1">
    <citation type="submission" date="2020-08" db="EMBL/GenBank/DDBJ databases">
        <title>Sequencing the genomes of 1000 actinobacteria strains.</title>
        <authorList>
            <person name="Klenk H.-P."/>
        </authorList>
    </citation>
    <scope>NUCLEOTIDE SEQUENCE [LARGE SCALE GENOMIC DNA]</scope>
    <source>
        <strain evidence="5 6">DSM 43149</strain>
    </source>
</reference>
<gene>
    <name evidence="5" type="ORF">BJ971_003024</name>
</gene>
<feature type="signal peptide" evidence="3">
    <location>
        <begin position="1"/>
        <end position="30"/>
    </location>
</feature>
<evidence type="ECO:0000313" key="5">
    <source>
        <dbReference type="EMBL" id="MBB4762468.1"/>
    </source>
</evidence>
<evidence type="ECO:0000256" key="2">
    <source>
        <dbReference type="SAM" id="Phobius"/>
    </source>
</evidence>
<protein>
    <recommendedName>
        <fullName evidence="4">YncI copper-binding domain-containing protein</fullName>
    </recommendedName>
</protein>
<name>A0A7W7HXE5_9ACTN</name>
<feature type="region of interest" description="Disordered" evidence="1">
    <location>
        <begin position="233"/>
        <end position="273"/>
    </location>
</feature>
<keyword evidence="2" id="KW-0472">Membrane</keyword>
<comment type="caution">
    <text evidence="5">The sequence shown here is derived from an EMBL/GenBank/DDBJ whole genome shotgun (WGS) entry which is preliminary data.</text>
</comment>
<dbReference type="AlphaFoldDB" id="A0A7W7HXE5"/>
<evidence type="ECO:0000259" key="4">
    <source>
        <dbReference type="Pfam" id="PF07987"/>
    </source>
</evidence>
<proteinExistence type="predicted"/>
<evidence type="ECO:0000256" key="1">
    <source>
        <dbReference type="SAM" id="MobiDB-lite"/>
    </source>
</evidence>
<feature type="chain" id="PRO_5031452892" description="YncI copper-binding domain-containing protein" evidence="3">
    <location>
        <begin position="31"/>
        <end position="273"/>
    </location>
</feature>
<keyword evidence="2" id="KW-0812">Transmembrane</keyword>
<dbReference type="EMBL" id="JACHNH010000001">
    <property type="protein sequence ID" value="MBB4762468.1"/>
    <property type="molecule type" value="Genomic_DNA"/>
</dbReference>
<keyword evidence="3" id="KW-0732">Signal</keyword>
<sequence length="273" mass="27600">MRHLVKHRRAGVVAAAVAAGVLCAASPAAADVTVSPPTAPQGGGADVTFQVKNTAQSAITRVKLLLPADLPVAEIYPLSVDDWAPRIVNRPLDKPMLGLHGNSQVSETAAEITWIAMPGKALAPGKSADLTVAMGPLPTSAQMTFKVEATYAEPAKGAAIPPVVLTLTPAAAGQQPAGHDGGHSGTGTDQLDPAVVAALLEADDGPGFWTVAGWVVAALAVAAGAIAVLRSRRRGATAGEEPGAADEDEDKELVGAAKAPRVTAWSYQDGPGD</sequence>
<keyword evidence="2" id="KW-1133">Transmembrane helix</keyword>
<dbReference type="RefSeq" id="WP_184993584.1">
    <property type="nucleotide sequence ID" value="NZ_BOMK01000012.1"/>
</dbReference>
<dbReference type="Gene3D" id="2.60.40.2230">
    <property type="entry name" value="Uncharacterised protein YcnI-like PF07987, DUF1775"/>
    <property type="match status" value="1"/>
</dbReference>
<evidence type="ECO:0000256" key="3">
    <source>
        <dbReference type="SAM" id="SignalP"/>
    </source>
</evidence>
<dbReference type="InterPro" id="IPR012533">
    <property type="entry name" value="YcnI-copper_dom"/>
</dbReference>
<dbReference type="Pfam" id="PF07987">
    <property type="entry name" value="DUF1775"/>
    <property type="match status" value="1"/>
</dbReference>
<dbReference type="InterPro" id="IPR038507">
    <property type="entry name" value="YcnI-like_sf"/>
</dbReference>
<feature type="domain" description="YncI copper-binding" evidence="4">
    <location>
        <begin position="32"/>
        <end position="153"/>
    </location>
</feature>
<organism evidence="5 6">
    <name type="scientific">Actinoplanes digitatis</name>
    <dbReference type="NCBI Taxonomy" id="1868"/>
    <lineage>
        <taxon>Bacteria</taxon>
        <taxon>Bacillati</taxon>
        <taxon>Actinomycetota</taxon>
        <taxon>Actinomycetes</taxon>
        <taxon>Micromonosporales</taxon>
        <taxon>Micromonosporaceae</taxon>
        <taxon>Actinoplanes</taxon>
    </lineage>
</organism>
<feature type="transmembrane region" description="Helical" evidence="2">
    <location>
        <begin position="208"/>
        <end position="229"/>
    </location>
</feature>
<evidence type="ECO:0000313" key="6">
    <source>
        <dbReference type="Proteomes" id="UP000578112"/>
    </source>
</evidence>
<accession>A0A7W7HXE5</accession>